<accession>A0A7N2KQP6</accession>
<name>A0A7N2KQP6_QUELO</name>
<dbReference type="GO" id="GO:0006891">
    <property type="term" value="P:intra-Golgi vesicle-mediated transport"/>
    <property type="evidence" value="ECO:0007669"/>
    <property type="project" value="InterPro"/>
</dbReference>
<evidence type="ECO:0000256" key="4">
    <source>
        <dbReference type="ARBA" id="ARBA00022448"/>
    </source>
</evidence>
<protein>
    <recommendedName>
        <fullName evidence="3">Conserved oligomeric Golgi complex subunit 1</fullName>
    </recommendedName>
</protein>
<dbReference type="GO" id="GO:0017119">
    <property type="term" value="C:Golgi transport complex"/>
    <property type="evidence" value="ECO:0007669"/>
    <property type="project" value="InterPro"/>
</dbReference>
<comment type="subcellular location">
    <subcellularLocation>
        <location evidence="1">Golgi apparatus membrane</location>
        <topology evidence="1">Peripheral membrane protein</topology>
    </subcellularLocation>
</comment>
<dbReference type="GO" id="GO:0015031">
    <property type="term" value="P:protein transport"/>
    <property type="evidence" value="ECO:0007669"/>
    <property type="project" value="UniProtKB-KW"/>
</dbReference>
<dbReference type="EnsemblPlants" id="QL01p051611:mrna">
    <property type="protein sequence ID" value="QL01p051611:mrna"/>
    <property type="gene ID" value="QL01p051611"/>
</dbReference>
<keyword evidence="5" id="KW-0653">Protein transport</keyword>
<keyword evidence="4" id="KW-0813">Transport</keyword>
<keyword evidence="6" id="KW-0333">Golgi apparatus</keyword>
<dbReference type="Gramene" id="QL01p051611:mrna">
    <property type="protein sequence ID" value="QL01p051611:mrna"/>
    <property type="gene ID" value="QL01p051611"/>
</dbReference>
<evidence type="ECO:0000256" key="3">
    <source>
        <dbReference type="ARBA" id="ARBA00020978"/>
    </source>
</evidence>
<keyword evidence="9" id="KW-1185">Reference proteome</keyword>
<evidence type="ECO:0000256" key="1">
    <source>
        <dbReference type="ARBA" id="ARBA00004395"/>
    </source>
</evidence>
<dbReference type="InterPro" id="IPR033370">
    <property type="entry name" value="COG1"/>
</dbReference>
<evidence type="ECO:0000313" key="9">
    <source>
        <dbReference type="Proteomes" id="UP000594261"/>
    </source>
</evidence>
<evidence type="ECO:0000313" key="8">
    <source>
        <dbReference type="EnsemblPlants" id="QL01p051611:mrna"/>
    </source>
</evidence>
<dbReference type="PANTHER" id="PTHR31658">
    <property type="entry name" value="CONSERVED OLIGOMERIC GOLGI COMPLEX SUBUNIT 1"/>
    <property type="match status" value="1"/>
</dbReference>
<evidence type="ECO:0000256" key="2">
    <source>
        <dbReference type="ARBA" id="ARBA00006653"/>
    </source>
</evidence>
<dbReference type="AlphaFoldDB" id="A0A7N2KQP6"/>
<reference evidence="8 9" key="1">
    <citation type="journal article" date="2016" name="G3 (Bethesda)">
        <title>First Draft Assembly and Annotation of the Genome of a California Endemic Oak Quercus lobata Nee (Fagaceae).</title>
        <authorList>
            <person name="Sork V.L."/>
            <person name="Fitz-Gibbon S.T."/>
            <person name="Puiu D."/>
            <person name="Crepeau M."/>
            <person name="Gugger P.F."/>
            <person name="Sherman R."/>
            <person name="Stevens K."/>
            <person name="Langley C.H."/>
            <person name="Pellegrini M."/>
            <person name="Salzberg S.L."/>
        </authorList>
    </citation>
    <scope>NUCLEOTIDE SEQUENCE [LARGE SCALE GENOMIC DNA]</scope>
    <source>
        <strain evidence="8 9">cv. SW786</strain>
    </source>
</reference>
<organism evidence="8 9">
    <name type="scientific">Quercus lobata</name>
    <name type="common">Valley oak</name>
    <dbReference type="NCBI Taxonomy" id="97700"/>
    <lineage>
        <taxon>Eukaryota</taxon>
        <taxon>Viridiplantae</taxon>
        <taxon>Streptophyta</taxon>
        <taxon>Embryophyta</taxon>
        <taxon>Tracheophyta</taxon>
        <taxon>Spermatophyta</taxon>
        <taxon>Magnoliopsida</taxon>
        <taxon>eudicotyledons</taxon>
        <taxon>Gunneridae</taxon>
        <taxon>Pentapetalae</taxon>
        <taxon>rosids</taxon>
        <taxon>fabids</taxon>
        <taxon>Fagales</taxon>
        <taxon>Fagaceae</taxon>
        <taxon>Quercus</taxon>
    </lineage>
</organism>
<dbReference type="GO" id="GO:0000139">
    <property type="term" value="C:Golgi membrane"/>
    <property type="evidence" value="ECO:0007669"/>
    <property type="project" value="UniProtKB-SubCell"/>
</dbReference>
<reference evidence="8" key="2">
    <citation type="submission" date="2021-01" db="UniProtKB">
        <authorList>
            <consortium name="EnsemblPlants"/>
        </authorList>
    </citation>
    <scope>IDENTIFICATION</scope>
</reference>
<dbReference type="Proteomes" id="UP000594261">
    <property type="component" value="Chromosome 1"/>
</dbReference>
<keyword evidence="7" id="KW-0472">Membrane</keyword>
<comment type="similarity">
    <text evidence="2">Belongs to the COG1 family.</text>
</comment>
<dbReference type="PANTHER" id="PTHR31658:SF0">
    <property type="entry name" value="CONSERVED OLIGOMERIC GOLGI COMPLEX SUBUNIT 1"/>
    <property type="match status" value="1"/>
</dbReference>
<evidence type="ECO:0000256" key="6">
    <source>
        <dbReference type="ARBA" id="ARBA00023034"/>
    </source>
</evidence>
<sequence>MCLFFQRYEPYLWENERQSYLRHAILFGFYVQLNRMYTDTVQKLPTNSESNIMRCSTVPRFKYLPISAPALSSRGTTKTSITAPSDDISSRTSWKAYTNGDLSRKMDLDDNSSFGVATPLLKSFMQNFWPLILATCASCQQAASFGYSVWRLASRESKPRVQTERFRGSLATCLATRQSRVAQNQLFKELFRGKLVLNLSHPL</sequence>
<dbReference type="InParanoid" id="A0A7N2KQP6"/>
<evidence type="ECO:0000256" key="7">
    <source>
        <dbReference type="ARBA" id="ARBA00023136"/>
    </source>
</evidence>
<proteinExistence type="inferred from homology"/>
<evidence type="ECO:0000256" key="5">
    <source>
        <dbReference type="ARBA" id="ARBA00022927"/>
    </source>
</evidence>
<dbReference type="EMBL" id="LRBV02000001">
    <property type="status" value="NOT_ANNOTATED_CDS"/>
    <property type="molecule type" value="Genomic_DNA"/>
</dbReference>